<keyword evidence="7" id="KW-0921">Nickel transport</keyword>
<evidence type="ECO:0000313" key="11">
    <source>
        <dbReference type="EMBL" id="MRV78171.1"/>
    </source>
</evidence>
<comment type="subcellular location">
    <subcellularLocation>
        <location evidence="1 9">Cell membrane</location>
        <topology evidence="1 9">Multi-pass membrane protein</topology>
    </subcellularLocation>
</comment>
<keyword evidence="6 9" id="KW-1133">Transmembrane helix</keyword>
<name>A0A6A8FZ61_STAAU</name>
<dbReference type="CDD" id="cd06261">
    <property type="entry name" value="TM_PBP2"/>
    <property type="match status" value="1"/>
</dbReference>
<feature type="transmembrane region" description="Helical" evidence="9">
    <location>
        <begin position="127"/>
        <end position="149"/>
    </location>
</feature>
<dbReference type="InterPro" id="IPR000515">
    <property type="entry name" value="MetI-like"/>
</dbReference>
<gene>
    <name evidence="11" type="ORF">GF572_06655</name>
</gene>
<proteinExistence type="inferred from homology"/>
<dbReference type="InterPro" id="IPR053523">
    <property type="entry name" value="Oligopeptide_permease_AppC"/>
</dbReference>
<dbReference type="Pfam" id="PF00528">
    <property type="entry name" value="BPD_transp_1"/>
    <property type="match status" value="1"/>
</dbReference>
<evidence type="ECO:0000259" key="10">
    <source>
        <dbReference type="PROSITE" id="PS50928"/>
    </source>
</evidence>
<dbReference type="GO" id="GO:0005886">
    <property type="term" value="C:plasma membrane"/>
    <property type="evidence" value="ECO:0007669"/>
    <property type="project" value="UniProtKB-SubCell"/>
</dbReference>
<dbReference type="PANTHER" id="PTHR43386:SF1">
    <property type="entry name" value="D,D-DIPEPTIDE TRANSPORT SYSTEM PERMEASE PROTEIN DDPC-RELATED"/>
    <property type="match status" value="1"/>
</dbReference>
<keyword evidence="2 9" id="KW-0813">Transport</keyword>
<dbReference type="GO" id="GO:0055085">
    <property type="term" value="P:transmembrane transport"/>
    <property type="evidence" value="ECO:0007669"/>
    <property type="project" value="InterPro"/>
</dbReference>
<evidence type="ECO:0000256" key="5">
    <source>
        <dbReference type="ARBA" id="ARBA00022692"/>
    </source>
</evidence>
<evidence type="ECO:0000256" key="3">
    <source>
        <dbReference type="ARBA" id="ARBA00022475"/>
    </source>
</evidence>
<dbReference type="GO" id="GO:0015675">
    <property type="term" value="P:nickel cation transport"/>
    <property type="evidence" value="ECO:0007669"/>
    <property type="project" value="UniProtKB-KW"/>
</dbReference>
<feature type="transmembrane region" description="Helical" evidence="9">
    <location>
        <begin position="95"/>
        <end position="115"/>
    </location>
</feature>
<evidence type="ECO:0000256" key="2">
    <source>
        <dbReference type="ARBA" id="ARBA00022448"/>
    </source>
</evidence>
<evidence type="ECO:0000256" key="4">
    <source>
        <dbReference type="ARBA" id="ARBA00022596"/>
    </source>
</evidence>
<feature type="domain" description="ABC transmembrane type-1" evidence="10">
    <location>
        <begin position="60"/>
        <end position="258"/>
    </location>
</feature>
<evidence type="ECO:0000256" key="7">
    <source>
        <dbReference type="ARBA" id="ARBA00023112"/>
    </source>
</evidence>
<organism evidence="11">
    <name type="scientific">Staphylococcus aureus</name>
    <dbReference type="NCBI Taxonomy" id="1280"/>
    <lineage>
        <taxon>Bacteria</taxon>
        <taxon>Bacillati</taxon>
        <taxon>Bacillota</taxon>
        <taxon>Bacilli</taxon>
        <taxon>Bacillales</taxon>
        <taxon>Staphylococcaceae</taxon>
        <taxon>Staphylococcus</taxon>
    </lineage>
</organism>
<comment type="similarity">
    <text evidence="9">Belongs to the binding-protein-dependent transport system permease family.</text>
</comment>
<reference evidence="11" key="1">
    <citation type="journal article" date="2018" name="Open Forum Infect. Dis.">
        <title>The Cefazolin Inoculum Effect Is Associated With Increased Mortality in Methicillin-Susceptible Staphylococcus aureus Bacteremia.</title>
        <authorList>
            <person name="Miller W.R."/>
            <person name="Seas C."/>
            <person name="Carvajal L.P."/>
            <person name="Diaz L."/>
            <person name="Echeverri A.M."/>
            <person name="Ferro C."/>
            <person name="Rios R."/>
            <person name="Porras P."/>
            <person name="Luna C."/>
            <person name="Gotuzzo E."/>
            <person name="Munita J.M."/>
            <person name="Nannini E."/>
            <person name="Carcamo C."/>
            <person name="Reyes J."/>
            <person name="Arias C.A."/>
        </authorList>
    </citation>
    <scope>NUCLEOTIDE SEQUENCE</scope>
    <source>
        <strain evidence="11">UA917</strain>
    </source>
</reference>
<feature type="transmembrane region" description="Helical" evidence="9">
    <location>
        <begin position="238"/>
        <end position="261"/>
    </location>
</feature>
<evidence type="ECO:0000256" key="6">
    <source>
        <dbReference type="ARBA" id="ARBA00022989"/>
    </source>
</evidence>
<keyword evidence="4" id="KW-0533">Nickel</keyword>
<comment type="caution">
    <text evidence="11">The sequence shown here is derived from an EMBL/GenBank/DDBJ whole genome shotgun (WGS) entry which is preliminary data.</text>
</comment>
<dbReference type="PROSITE" id="PS50928">
    <property type="entry name" value="ABC_TM1"/>
    <property type="match status" value="1"/>
</dbReference>
<dbReference type="InterPro" id="IPR035906">
    <property type="entry name" value="MetI-like_sf"/>
</dbReference>
<keyword evidence="3" id="KW-1003">Cell membrane</keyword>
<evidence type="ECO:0000256" key="9">
    <source>
        <dbReference type="RuleBase" id="RU363032"/>
    </source>
</evidence>
<evidence type="ECO:0000256" key="1">
    <source>
        <dbReference type="ARBA" id="ARBA00004651"/>
    </source>
</evidence>
<feature type="transmembrane region" description="Helical" evidence="9">
    <location>
        <begin position="180"/>
        <end position="202"/>
    </location>
</feature>
<dbReference type="AlphaFoldDB" id="A0A6A8FZ61"/>
<keyword evidence="5 9" id="KW-0812">Transmembrane</keyword>
<protein>
    <submittedName>
        <fullName evidence="11">ABC transporter permease subunit</fullName>
    </submittedName>
</protein>
<dbReference type="NCBIfam" id="NF045476">
    <property type="entry name" value="Opp4C"/>
    <property type="match status" value="1"/>
</dbReference>
<keyword evidence="7" id="KW-0406">Ion transport</keyword>
<keyword evidence="8 9" id="KW-0472">Membrane</keyword>
<dbReference type="SUPFAM" id="SSF161098">
    <property type="entry name" value="MetI-like"/>
    <property type="match status" value="1"/>
</dbReference>
<feature type="transmembrane region" description="Helical" evidence="9">
    <location>
        <begin position="62"/>
        <end position="88"/>
    </location>
</feature>
<dbReference type="PANTHER" id="PTHR43386">
    <property type="entry name" value="OLIGOPEPTIDE TRANSPORT SYSTEM PERMEASE PROTEIN APPC"/>
    <property type="match status" value="1"/>
</dbReference>
<sequence length="271" mass="29297">MFCVSFLLIITIVSIIAPLIAPFPVNQQDLLNIKGEMTAQNILGTDSGGRDNFSRLLYAGRISLSIGITSTIGMLLIGITVGVISGYFGGIVDTLLMRITEFVMLFPFLIFAIVLNAALGDKIKNPYGSAIILVLVIIVLSWGGIARLVRGKVLQEKENEYFLAAKSIGTPTYKIILKHLLPNILSVVIVQATLLFAGMIVVESGLSFLGFGISKAIPSWGNMLSDAQEGDVISGKPWIWMPPAIMITLTILSINFVGEGLKDAFNPRGRR</sequence>
<dbReference type="EMBL" id="WKIA01000054">
    <property type="protein sequence ID" value="MRV78171.1"/>
    <property type="molecule type" value="Genomic_DNA"/>
</dbReference>
<dbReference type="InterPro" id="IPR050366">
    <property type="entry name" value="BP-dependent_transpt_permease"/>
</dbReference>
<evidence type="ECO:0000256" key="8">
    <source>
        <dbReference type="ARBA" id="ARBA00023136"/>
    </source>
</evidence>
<dbReference type="Gene3D" id="1.10.3720.10">
    <property type="entry name" value="MetI-like"/>
    <property type="match status" value="1"/>
</dbReference>
<accession>A0A6A8FZ61</accession>